<dbReference type="RefSeq" id="WP_013101113.1">
    <property type="nucleotide sequence ID" value="NZ_CP114576.1"/>
</dbReference>
<proteinExistence type="inferred from homology"/>
<comment type="caution">
    <text evidence="5">The sequence shown here is derived from an EMBL/GenBank/DDBJ whole genome shotgun (WGS) entry which is preliminary data.</text>
</comment>
<dbReference type="PANTHER" id="PTHR43140:SF1">
    <property type="entry name" value="TYPE I RESTRICTION ENZYME ECOKI SPECIFICITY SUBUNIT"/>
    <property type="match status" value="1"/>
</dbReference>
<keyword evidence="5" id="KW-0540">Nuclease</keyword>
<keyword evidence="2" id="KW-0680">Restriction system</keyword>
<dbReference type="InterPro" id="IPR000055">
    <property type="entry name" value="Restrct_endonuc_typeI_TRD"/>
</dbReference>
<dbReference type="PANTHER" id="PTHR43140">
    <property type="entry name" value="TYPE-1 RESTRICTION ENZYME ECOKI SPECIFICITY PROTEIN"/>
    <property type="match status" value="1"/>
</dbReference>
<gene>
    <name evidence="5" type="ORF">O6C86_14170</name>
</gene>
<dbReference type="InterPro" id="IPR051212">
    <property type="entry name" value="Type-I_RE_S_subunit"/>
</dbReference>
<keyword evidence="5" id="KW-0378">Hydrolase</keyword>
<evidence type="ECO:0000259" key="4">
    <source>
        <dbReference type="Pfam" id="PF01420"/>
    </source>
</evidence>
<evidence type="ECO:0000256" key="2">
    <source>
        <dbReference type="ARBA" id="ARBA00022747"/>
    </source>
</evidence>
<dbReference type="Pfam" id="PF01420">
    <property type="entry name" value="Methylase_S"/>
    <property type="match status" value="1"/>
</dbReference>
<reference evidence="5" key="1">
    <citation type="submission" date="2022-12" db="EMBL/GenBank/DDBJ databases">
        <title>Comparative genomics of Legionella pneumophila isolates from the West Bank and Germany support molecular epidemiology of Legionnaires disease.</title>
        <authorList>
            <person name="Zayed A.R."/>
            <person name="Bitar D.M."/>
            <person name="Steinert M."/>
            <person name="Lueck C."/>
            <person name="Brettar I."/>
            <person name="Hoefle M.G."/>
            <person name="Bunk B."/>
        </authorList>
    </citation>
    <scope>NUCLEOTIDE SEQUENCE</scope>
    <source>
        <strain evidence="5">H23</strain>
    </source>
</reference>
<evidence type="ECO:0000256" key="3">
    <source>
        <dbReference type="ARBA" id="ARBA00023125"/>
    </source>
</evidence>
<feature type="domain" description="Type I restriction modification DNA specificity" evidence="4">
    <location>
        <begin position="302"/>
        <end position="392"/>
    </location>
</feature>
<dbReference type="EMBL" id="JAPXIC010000091">
    <property type="protein sequence ID" value="MCZ4720352.1"/>
    <property type="molecule type" value="Genomic_DNA"/>
</dbReference>
<dbReference type="GO" id="GO:0003677">
    <property type="term" value="F:DNA binding"/>
    <property type="evidence" value="ECO:0007669"/>
    <property type="project" value="UniProtKB-KW"/>
</dbReference>
<evidence type="ECO:0000313" key="5">
    <source>
        <dbReference type="EMBL" id="MCZ4720352.1"/>
    </source>
</evidence>
<keyword evidence="5" id="KW-0255">Endonuclease</keyword>
<dbReference type="GO" id="GO:0009307">
    <property type="term" value="P:DNA restriction-modification system"/>
    <property type="evidence" value="ECO:0007669"/>
    <property type="project" value="UniProtKB-KW"/>
</dbReference>
<dbReference type="AlphaFoldDB" id="A0AAP3HG73"/>
<protein>
    <submittedName>
        <fullName evidence="5">Restriction endonuclease subunit S</fullName>
    </submittedName>
</protein>
<evidence type="ECO:0000256" key="1">
    <source>
        <dbReference type="ARBA" id="ARBA00010923"/>
    </source>
</evidence>
<dbReference type="GO" id="GO:0004519">
    <property type="term" value="F:endonuclease activity"/>
    <property type="evidence" value="ECO:0007669"/>
    <property type="project" value="UniProtKB-KW"/>
</dbReference>
<accession>A0AAP3HG73</accession>
<organism evidence="5 6">
    <name type="scientific">Legionella pneumophila</name>
    <dbReference type="NCBI Taxonomy" id="446"/>
    <lineage>
        <taxon>Bacteria</taxon>
        <taxon>Pseudomonadati</taxon>
        <taxon>Pseudomonadota</taxon>
        <taxon>Gammaproteobacteria</taxon>
        <taxon>Legionellales</taxon>
        <taxon>Legionellaceae</taxon>
        <taxon>Legionella</taxon>
    </lineage>
</organism>
<comment type="similarity">
    <text evidence="1">Belongs to the type-I restriction system S methylase family.</text>
</comment>
<dbReference type="Proteomes" id="UP001071279">
    <property type="component" value="Unassembled WGS sequence"/>
</dbReference>
<dbReference type="SUPFAM" id="SSF116734">
    <property type="entry name" value="DNA methylase specificity domain"/>
    <property type="match status" value="2"/>
</dbReference>
<name>A0AAP3HG73_LEGPN</name>
<evidence type="ECO:0000313" key="6">
    <source>
        <dbReference type="Proteomes" id="UP001071279"/>
    </source>
</evidence>
<dbReference type="Gene3D" id="3.90.220.20">
    <property type="entry name" value="DNA methylase specificity domains"/>
    <property type="match status" value="2"/>
</dbReference>
<sequence>MKQVPNAGIKMPFQKEDWHIKRFKYLFKKLNRPVMDDDGVITAFRDGLVTLRSNRRMDGFTFADKEIGYQGVEPNDLVIHAMDSFAGAIGVSDSRGKCSPVYSIAIPINPNAAYPKFWGYYLRNLATAGFIESLAKGIRERSTDFRWKDISNLLVNFPNYEIQKGIADFLDHETDRIDQLIEKKVGLISVLKEKSTALVTENVLQGHRVYPEKTSAEKYTHPDKFWPDGLNGLLQPLKFFCEETASLSDKTDPNMEIHYIDIGNVSFADGLKGSAKYLFKDAPSRARQVLRMHDVIISTVRTYLKACAYIDKDLPNLIASTGFCVLRPNDKIHPKYLYRAIQSDPFISGVVVRSEGVSYPAVNDKMIKALKIPVPDLGLQKSISDKIEQEIHSVTQTTRLIEKSIDLLSSFKSSLITEAVTGKLDINSWRKRGTTDERLDNIEESMRT</sequence>
<dbReference type="InterPro" id="IPR044946">
    <property type="entry name" value="Restrct_endonuc_typeI_TRD_sf"/>
</dbReference>
<keyword evidence="3" id="KW-0238">DNA-binding</keyword>